<dbReference type="EMBL" id="LT598466">
    <property type="protein sequence ID" value="SCU82683.1"/>
    <property type="molecule type" value="Genomic_DNA"/>
</dbReference>
<dbReference type="InterPro" id="IPR000504">
    <property type="entry name" value="RRM_dom"/>
</dbReference>
<evidence type="ECO:0000313" key="5">
    <source>
        <dbReference type="Proteomes" id="UP000191024"/>
    </source>
</evidence>
<keyword evidence="1" id="KW-0694">RNA-binding</keyword>
<feature type="domain" description="RRM" evidence="3">
    <location>
        <begin position="5"/>
        <end position="81"/>
    </location>
</feature>
<dbReference type="STRING" id="1230905.A0A1G4IZQ2"/>
<dbReference type="Gene3D" id="3.30.70.330">
    <property type="match status" value="1"/>
</dbReference>
<name>A0A1G4IZQ2_9SACH</name>
<dbReference type="Proteomes" id="UP000191024">
    <property type="component" value="Chromosome C"/>
</dbReference>
<accession>A0A1G4IZQ2</accession>
<proteinExistence type="predicted"/>
<evidence type="ECO:0000256" key="1">
    <source>
        <dbReference type="PROSITE-ProRule" id="PRU00176"/>
    </source>
</evidence>
<organism evidence="4 5">
    <name type="scientific">Lachancea mirantina</name>
    <dbReference type="NCBI Taxonomy" id="1230905"/>
    <lineage>
        <taxon>Eukaryota</taxon>
        <taxon>Fungi</taxon>
        <taxon>Dikarya</taxon>
        <taxon>Ascomycota</taxon>
        <taxon>Saccharomycotina</taxon>
        <taxon>Saccharomycetes</taxon>
        <taxon>Saccharomycetales</taxon>
        <taxon>Saccharomycetaceae</taxon>
        <taxon>Lachancea</taxon>
    </lineage>
</organism>
<dbReference type="InterPro" id="IPR012677">
    <property type="entry name" value="Nucleotide-bd_a/b_plait_sf"/>
</dbReference>
<dbReference type="PROSITE" id="PS50102">
    <property type="entry name" value="RRM"/>
    <property type="match status" value="1"/>
</dbReference>
<feature type="region of interest" description="Disordered" evidence="2">
    <location>
        <begin position="283"/>
        <end position="303"/>
    </location>
</feature>
<gene>
    <name evidence="4" type="ORF">LAMI_0C00452G</name>
</gene>
<dbReference type="SUPFAM" id="SSF54928">
    <property type="entry name" value="RNA-binding domain, RBD"/>
    <property type="match status" value="1"/>
</dbReference>
<dbReference type="AlphaFoldDB" id="A0A1G4IZQ2"/>
<evidence type="ECO:0000256" key="2">
    <source>
        <dbReference type="SAM" id="MobiDB-lite"/>
    </source>
</evidence>
<sequence>MGVLKRIYVGNIQKQFDSCIEELYGRFQRFGRCLDGRFECHDNFAFINMEFTEDSRFGGLKASFNGVKFKGNILRVEEAKLDWQARWRIDQSSDKSKEDFKKREWEYYKKIENINRSWTDRMEVIQGRMRKTERNKAQLRNITFRISKEGRLKVYKCYKNKLWGYERNKPLRDLVAKFSNKYWKDGNNHIVDKLDFSRSSAPFKTRAVKAHVSEVEDGKCSSGDEGNDNVDNILNSVLNTFDFDNPINLEHDDDAEDSASSDYEYTGIFKEGDTNDNQACDANESKKVNRKADQAPETDEDHDLAFTPNFKDERINFDEQSQPQATINDTETLRGLFNPEGPSEGFKLIEESDEDIDHANDEKINNQSEMVAPHAYDATLEVRDHRTGWGLFFPHFDSPFLHAQSQIAKLTNNSADPTELFDNWEEQFWDKRAAWTKEMKGRKRDAIRLMRKKGGGRKARILL</sequence>
<dbReference type="GO" id="GO:0003723">
    <property type="term" value="F:RNA binding"/>
    <property type="evidence" value="ECO:0007669"/>
    <property type="project" value="UniProtKB-UniRule"/>
</dbReference>
<protein>
    <submittedName>
        <fullName evidence="4">LAMI_0C00452g1_1</fullName>
    </submittedName>
</protein>
<evidence type="ECO:0000259" key="3">
    <source>
        <dbReference type="PROSITE" id="PS50102"/>
    </source>
</evidence>
<dbReference type="OrthoDB" id="21643at2759"/>
<reference evidence="5" key="1">
    <citation type="submission" date="2016-03" db="EMBL/GenBank/DDBJ databases">
        <authorList>
            <person name="Devillers H."/>
        </authorList>
    </citation>
    <scope>NUCLEOTIDE SEQUENCE [LARGE SCALE GENOMIC DNA]</scope>
</reference>
<dbReference type="InterPro" id="IPR035979">
    <property type="entry name" value="RBD_domain_sf"/>
</dbReference>
<evidence type="ECO:0000313" key="4">
    <source>
        <dbReference type="EMBL" id="SCU82683.1"/>
    </source>
</evidence>
<feature type="compositionally biased region" description="Basic and acidic residues" evidence="2">
    <location>
        <begin position="283"/>
        <end position="294"/>
    </location>
</feature>
<keyword evidence="5" id="KW-1185">Reference proteome</keyword>